<gene>
    <name evidence="1" type="ORF">V6N11_061124</name>
</gene>
<accession>A0ABR2PJ96</accession>
<comment type="caution">
    <text evidence="1">The sequence shown here is derived from an EMBL/GenBank/DDBJ whole genome shotgun (WGS) entry which is preliminary data.</text>
</comment>
<organism evidence="1 2">
    <name type="scientific">Hibiscus sabdariffa</name>
    <name type="common">roselle</name>
    <dbReference type="NCBI Taxonomy" id="183260"/>
    <lineage>
        <taxon>Eukaryota</taxon>
        <taxon>Viridiplantae</taxon>
        <taxon>Streptophyta</taxon>
        <taxon>Embryophyta</taxon>
        <taxon>Tracheophyta</taxon>
        <taxon>Spermatophyta</taxon>
        <taxon>Magnoliopsida</taxon>
        <taxon>eudicotyledons</taxon>
        <taxon>Gunneridae</taxon>
        <taxon>Pentapetalae</taxon>
        <taxon>rosids</taxon>
        <taxon>malvids</taxon>
        <taxon>Malvales</taxon>
        <taxon>Malvaceae</taxon>
        <taxon>Malvoideae</taxon>
        <taxon>Hibiscus</taxon>
    </lineage>
</organism>
<evidence type="ECO:0000313" key="2">
    <source>
        <dbReference type="Proteomes" id="UP001396334"/>
    </source>
</evidence>
<proteinExistence type="predicted"/>
<name>A0ABR2PJ96_9ROSI</name>
<keyword evidence="2" id="KW-1185">Reference proteome</keyword>
<sequence>MLGDSSLGLIPDRLKVVQNSNNILKGIRWTISNDTNAALLTAFHPDDVLNAVKSMGPIKAAGEDDLEVVFLIEYAQRPIMR</sequence>
<dbReference type="EMBL" id="JBBPBN010000058">
    <property type="protein sequence ID" value="KAK8988366.1"/>
    <property type="molecule type" value="Genomic_DNA"/>
</dbReference>
<reference evidence="1 2" key="1">
    <citation type="journal article" date="2024" name="G3 (Bethesda)">
        <title>Genome assembly of Hibiscus sabdariffa L. provides insights into metabolisms of medicinal natural products.</title>
        <authorList>
            <person name="Kim T."/>
        </authorList>
    </citation>
    <scope>NUCLEOTIDE SEQUENCE [LARGE SCALE GENOMIC DNA]</scope>
    <source>
        <strain evidence="1">TK-2024</strain>
        <tissue evidence="1">Old leaves</tissue>
    </source>
</reference>
<dbReference type="Proteomes" id="UP001396334">
    <property type="component" value="Unassembled WGS sequence"/>
</dbReference>
<evidence type="ECO:0000313" key="1">
    <source>
        <dbReference type="EMBL" id="KAK8988366.1"/>
    </source>
</evidence>
<protein>
    <submittedName>
        <fullName evidence="1">Uncharacterized protein</fullName>
    </submittedName>
</protein>